<accession>A0A9P8ZZ81</accession>
<protein>
    <recommendedName>
        <fullName evidence="2">2EXR domain-containing protein</fullName>
    </recommendedName>
</protein>
<comment type="caution">
    <text evidence="3">The sequence shown here is derived from an EMBL/GenBank/DDBJ whole genome shotgun (WGS) entry which is preliminary data.</text>
</comment>
<keyword evidence="4" id="KW-1185">Reference proteome</keyword>
<evidence type="ECO:0000259" key="2">
    <source>
        <dbReference type="Pfam" id="PF20150"/>
    </source>
</evidence>
<evidence type="ECO:0000256" key="1">
    <source>
        <dbReference type="SAM" id="MobiDB-lite"/>
    </source>
</evidence>
<dbReference type="AlphaFoldDB" id="A0A9P8ZZ81"/>
<proteinExistence type="predicted"/>
<sequence>MSAPNPQGPEFRPFQRLPREIRAKIWVEAIPRRLISPRVAGTTWVPLPPTIASVCSESRFIALKYGQPYAIDKYEKCPSSGWFTPSRDIVLFHGDRTPKFKSHPVFAAKLWRDVHSIVVQDAWSQGASRSGVTLELAMKLAASSPKLKEIMIFPWESQVFQRHWIGTGNGVMSVEAARWDKEACEELFGAGSVKIVDLRDPKEVKAVKLTFVRNDVPPVVRMISWSHNKYIGAQPEDRYYWNNLVVKCQVVWLKACFEQTKALPGNKDSKDSKDSKDDGGNRSTKDDDCKPVPVQVSSPADIDINNPWIRETLAKMPLLRPVVLLAQQPKPQERLYLMQTRYRSLVNARSHRPQGAPAPTLTFNEEFKLWMKTESKVAKK</sequence>
<feature type="compositionally biased region" description="Basic and acidic residues" evidence="1">
    <location>
        <begin position="267"/>
        <end position="290"/>
    </location>
</feature>
<reference evidence="3" key="1">
    <citation type="journal article" date="2021" name="Nat. Commun.">
        <title>Genetic determinants of endophytism in the Arabidopsis root mycobiome.</title>
        <authorList>
            <person name="Mesny F."/>
            <person name="Miyauchi S."/>
            <person name="Thiergart T."/>
            <person name="Pickel B."/>
            <person name="Atanasova L."/>
            <person name="Karlsson M."/>
            <person name="Huettel B."/>
            <person name="Barry K.W."/>
            <person name="Haridas S."/>
            <person name="Chen C."/>
            <person name="Bauer D."/>
            <person name="Andreopoulos W."/>
            <person name="Pangilinan J."/>
            <person name="LaButti K."/>
            <person name="Riley R."/>
            <person name="Lipzen A."/>
            <person name="Clum A."/>
            <person name="Drula E."/>
            <person name="Henrissat B."/>
            <person name="Kohler A."/>
            <person name="Grigoriev I.V."/>
            <person name="Martin F.M."/>
            <person name="Hacquard S."/>
        </authorList>
    </citation>
    <scope>NUCLEOTIDE SEQUENCE</scope>
    <source>
        <strain evidence="3">MPI-SDFR-AT-0073</strain>
    </source>
</reference>
<organism evidence="3 4">
    <name type="scientific">Truncatella angustata</name>
    <dbReference type="NCBI Taxonomy" id="152316"/>
    <lineage>
        <taxon>Eukaryota</taxon>
        <taxon>Fungi</taxon>
        <taxon>Dikarya</taxon>
        <taxon>Ascomycota</taxon>
        <taxon>Pezizomycotina</taxon>
        <taxon>Sordariomycetes</taxon>
        <taxon>Xylariomycetidae</taxon>
        <taxon>Amphisphaeriales</taxon>
        <taxon>Sporocadaceae</taxon>
        <taxon>Truncatella</taxon>
    </lineage>
</organism>
<name>A0A9P8ZZ81_9PEZI</name>
<dbReference type="InterPro" id="IPR045518">
    <property type="entry name" value="2EXR"/>
</dbReference>
<evidence type="ECO:0000313" key="3">
    <source>
        <dbReference type="EMBL" id="KAH6655927.1"/>
    </source>
</evidence>
<dbReference type="RefSeq" id="XP_045960192.1">
    <property type="nucleotide sequence ID" value="XM_046107179.1"/>
</dbReference>
<gene>
    <name evidence="3" type="ORF">BKA67DRAFT_657826</name>
</gene>
<dbReference type="Proteomes" id="UP000758603">
    <property type="component" value="Unassembled WGS sequence"/>
</dbReference>
<feature type="region of interest" description="Disordered" evidence="1">
    <location>
        <begin position="263"/>
        <end position="297"/>
    </location>
</feature>
<dbReference type="Pfam" id="PF20150">
    <property type="entry name" value="2EXR"/>
    <property type="match status" value="1"/>
</dbReference>
<feature type="domain" description="2EXR" evidence="2">
    <location>
        <begin position="11"/>
        <end position="90"/>
    </location>
</feature>
<dbReference type="OrthoDB" id="3473305at2759"/>
<evidence type="ECO:0000313" key="4">
    <source>
        <dbReference type="Proteomes" id="UP000758603"/>
    </source>
</evidence>
<dbReference type="EMBL" id="JAGPXC010000003">
    <property type="protein sequence ID" value="KAH6655927.1"/>
    <property type="molecule type" value="Genomic_DNA"/>
</dbReference>
<dbReference type="GeneID" id="70136070"/>